<protein>
    <submittedName>
        <fullName evidence="2">Uncharacterized protein</fullName>
    </submittedName>
</protein>
<organism evidence="2 3">
    <name type="scientific">Pleuronectes platessa</name>
    <name type="common">European plaice</name>
    <dbReference type="NCBI Taxonomy" id="8262"/>
    <lineage>
        <taxon>Eukaryota</taxon>
        <taxon>Metazoa</taxon>
        <taxon>Chordata</taxon>
        <taxon>Craniata</taxon>
        <taxon>Vertebrata</taxon>
        <taxon>Euteleostomi</taxon>
        <taxon>Actinopterygii</taxon>
        <taxon>Neopterygii</taxon>
        <taxon>Teleostei</taxon>
        <taxon>Neoteleostei</taxon>
        <taxon>Acanthomorphata</taxon>
        <taxon>Carangaria</taxon>
        <taxon>Pleuronectiformes</taxon>
        <taxon>Pleuronectoidei</taxon>
        <taxon>Pleuronectidae</taxon>
        <taxon>Pleuronectes</taxon>
    </lineage>
</organism>
<dbReference type="Proteomes" id="UP001153269">
    <property type="component" value="Unassembled WGS sequence"/>
</dbReference>
<evidence type="ECO:0000256" key="1">
    <source>
        <dbReference type="SAM" id="MobiDB-lite"/>
    </source>
</evidence>
<proteinExistence type="predicted"/>
<evidence type="ECO:0000313" key="2">
    <source>
        <dbReference type="EMBL" id="CAB1456092.1"/>
    </source>
</evidence>
<comment type="caution">
    <text evidence="2">The sequence shown here is derived from an EMBL/GenBank/DDBJ whole genome shotgun (WGS) entry which is preliminary data.</text>
</comment>
<name>A0A9N7ZAQ6_PLEPL</name>
<keyword evidence="3" id="KW-1185">Reference proteome</keyword>
<feature type="compositionally biased region" description="Low complexity" evidence="1">
    <location>
        <begin position="125"/>
        <end position="135"/>
    </location>
</feature>
<evidence type="ECO:0000313" key="3">
    <source>
        <dbReference type="Proteomes" id="UP001153269"/>
    </source>
</evidence>
<sequence>MCLRGVNLSPPIFSCCADIDSLGICLLSSMLLSVPGVIGIYSRVLSELEELVEPLQRVKHSPFPPPPPPPLPRYRLLNPPLTPERSIGEYLQAEVLKTSKPLPSSALLAVVLFTVKDEGTPARWGFTGRGRPPTGGATGFGAHRLHRPAAS</sequence>
<reference evidence="2" key="1">
    <citation type="submission" date="2020-03" db="EMBL/GenBank/DDBJ databases">
        <authorList>
            <person name="Weist P."/>
        </authorList>
    </citation>
    <scope>NUCLEOTIDE SEQUENCE</scope>
</reference>
<dbReference type="EMBL" id="CADEAL010004285">
    <property type="protein sequence ID" value="CAB1456092.1"/>
    <property type="molecule type" value="Genomic_DNA"/>
</dbReference>
<feature type="region of interest" description="Disordered" evidence="1">
    <location>
        <begin position="124"/>
        <end position="151"/>
    </location>
</feature>
<gene>
    <name evidence="2" type="ORF">PLEPLA_LOCUS43873</name>
</gene>
<dbReference type="AlphaFoldDB" id="A0A9N7ZAQ6"/>
<accession>A0A9N7ZAQ6</accession>